<evidence type="ECO:0000256" key="3">
    <source>
        <dbReference type="ARBA" id="ARBA00022840"/>
    </source>
</evidence>
<evidence type="ECO:0000256" key="4">
    <source>
        <dbReference type="PROSITE-ProRule" id="PRU01330"/>
    </source>
</evidence>
<evidence type="ECO:0000256" key="5">
    <source>
        <dbReference type="RuleBase" id="RU000384"/>
    </source>
</evidence>
<keyword evidence="2" id="KW-0547">Nucleotide-binding</keyword>
<protein>
    <submittedName>
        <fullName evidence="8">Glutamate--putrescine ligase</fullName>
    </submittedName>
</protein>
<dbReference type="GO" id="GO:0006598">
    <property type="term" value="P:polyamine catabolic process"/>
    <property type="evidence" value="ECO:0007669"/>
    <property type="project" value="TreeGrafter"/>
</dbReference>
<dbReference type="PROSITE" id="PS51987">
    <property type="entry name" value="GS_CATALYTIC"/>
    <property type="match status" value="1"/>
</dbReference>
<evidence type="ECO:0000259" key="7">
    <source>
        <dbReference type="PROSITE" id="PS51987"/>
    </source>
</evidence>
<gene>
    <name evidence="8" type="ORF">H010_16164</name>
</gene>
<keyword evidence="1 8" id="KW-0436">Ligase</keyword>
<keyword evidence="9" id="KW-1185">Reference proteome</keyword>
<dbReference type="RefSeq" id="WP_218017304.1">
    <property type="nucleotide sequence ID" value="NZ_AOGK01000014.1"/>
</dbReference>
<dbReference type="Proteomes" id="UP001152876">
    <property type="component" value="Unassembled WGS sequence"/>
</dbReference>
<dbReference type="Pfam" id="PF00120">
    <property type="entry name" value="Gln-synt_C"/>
    <property type="match status" value="1"/>
</dbReference>
<dbReference type="EMBL" id="AOGK01000014">
    <property type="protein sequence ID" value="MDG5976803.1"/>
    <property type="molecule type" value="Genomic_DNA"/>
</dbReference>
<dbReference type="GO" id="GO:0006542">
    <property type="term" value="P:glutamine biosynthetic process"/>
    <property type="evidence" value="ECO:0007669"/>
    <property type="project" value="InterPro"/>
</dbReference>
<dbReference type="InterPro" id="IPR008146">
    <property type="entry name" value="Gln_synth_cat_dom"/>
</dbReference>
<dbReference type="SMART" id="SM01230">
    <property type="entry name" value="Gln-synt_C"/>
    <property type="match status" value="1"/>
</dbReference>
<evidence type="ECO:0000313" key="8">
    <source>
        <dbReference type="EMBL" id="MDG5976803.1"/>
    </source>
</evidence>
<proteinExistence type="inferred from homology"/>
<organism evidence="8 9">
    <name type="scientific">Hydrogenophaga taeniospiralis CCUG 15921</name>
    <dbReference type="NCBI Taxonomy" id="1281780"/>
    <lineage>
        <taxon>Bacteria</taxon>
        <taxon>Pseudomonadati</taxon>
        <taxon>Pseudomonadota</taxon>
        <taxon>Betaproteobacteria</taxon>
        <taxon>Burkholderiales</taxon>
        <taxon>Comamonadaceae</taxon>
        <taxon>Hydrogenophaga</taxon>
    </lineage>
</organism>
<comment type="caution">
    <text evidence="8">The sequence shown here is derived from an EMBL/GenBank/DDBJ whole genome shotgun (WGS) entry which is preliminary data.</text>
</comment>
<dbReference type="Gene3D" id="3.30.590.10">
    <property type="entry name" value="Glutamine synthetase/guanido kinase, catalytic domain"/>
    <property type="match status" value="1"/>
</dbReference>
<dbReference type="InterPro" id="IPR036651">
    <property type="entry name" value="Gln_synt_N_sf"/>
</dbReference>
<feature type="domain" description="GS beta-grasp" evidence="6">
    <location>
        <begin position="33"/>
        <end position="121"/>
    </location>
</feature>
<dbReference type="PANTHER" id="PTHR43785:SF3">
    <property type="entry name" value="GS CATALYTIC DOMAIN-CONTAINING PROTEIN"/>
    <property type="match status" value="1"/>
</dbReference>
<name>A0A9X4SCK9_9BURK</name>
<evidence type="ECO:0000259" key="6">
    <source>
        <dbReference type="PROSITE" id="PS51986"/>
    </source>
</evidence>
<dbReference type="PANTHER" id="PTHR43785">
    <property type="entry name" value="GAMMA-GLUTAMYLPUTRESCINE SYNTHETASE"/>
    <property type="match status" value="1"/>
</dbReference>
<dbReference type="SUPFAM" id="SSF55931">
    <property type="entry name" value="Glutamine synthetase/guanido kinase"/>
    <property type="match status" value="1"/>
</dbReference>
<sequence>MTLPASPSWSHLNLSQDADRAQLAAHFKAAGVRDVECLFADVTGYPRGKLMPAASFAAGGELRICQAIPMQCVTGEYSYDPIFPDSDPDVRLVPDLATLKPTPWASVPRYLAVHDCFELDGSLCEFAPRSVLKQVVARYRARGLTPVIAPEIEFYLTAAMTDPAQPLAYPVGRGGRPEVGQSAFSMNLLNELAPFWDALHAAIDGLGIRADTWLHEVGQSQYEINLLHGDPVAVADQAFLFKTAAREIALQHGLNAVFMAKPISGQAGSSMHLHQSVVDAQGRNIFSQADGSASEAFLHYLGGLQAYTPDLALVYAPSVNSYRRYVAGSQAPINVAWGHDNRTTGLRVPDSPPAARRVENRLAGADANPYLAMAATLAAGLAGIDERLPPSEPVQGNGYDLARGLPRTFSTAHDQMAHSEHAPRLLGERFVRGYLAVKALEHDHYLNEVSAWERRYLLPQA</sequence>
<feature type="domain" description="GS catalytic" evidence="7">
    <location>
        <begin position="128"/>
        <end position="461"/>
    </location>
</feature>
<keyword evidence="3" id="KW-0067">ATP-binding</keyword>
<dbReference type="GO" id="GO:0004356">
    <property type="term" value="F:glutamine synthetase activity"/>
    <property type="evidence" value="ECO:0007669"/>
    <property type="project" value="InterPro"/>
</dbReference>
<dbReference type="InterPro" id="IPR008147">
    <property type="entry name" value="Gln_synt_N"/>
</dbReference>
<dbReference type="AlphaFoldDB" id="A0A9X4SCK9"/>
<evidence type="ECO:0000256" key="1">
    <source>
        <dbReference type="ARBA" id="ARBA00022598"/>
    </source>
</evidence>
<dbReference type="InterPro" id="IPR014746">
    <property type="entry name" value="Gln_synth/guanido_kin_cat_dom"/>
</dbReference>
<dbReference type="SUPFAM" id="SSF54368">
    <property type="entry name" value="Glutamine synthetase, N-terminal domain"/>
    <property type="match status" value="1"/>
</dbReference>
<comment type="similarity">
    <text evidence="4 5">Belongs to the glutamine synthetase family.</text>
</comment>
<reference evidence="8" key="1">
    <citation type="submission" date="2013-01" db="EMBL/GenBank/DDBJ databases">
        <title>Genome draft of Hydrogenophaga taeniospiralis 2K1.</title>
        <authorList>
            <person name="Gomila M."/>
            <person name="Lalucat J."/>
        </authorList>
    </citation>
    <scope>NUCLEOTIDE SEQUENCE</scope>
    <source>
        <strain evidence="8">CCUG 15921</strain>
    </source>
</reference>
<evidence type="ECO:0000313" key="9">
    <source>
        <dbReference type="Proteomes" id="UP001152876"/>
    </source>
</evidence>
<evidence type="ECO:0000256" key="2">
    <source>
        <dbReference type="ARBA" id="ARBA00022741"/>
    </source>
</evidence>
<dbReference type="GO" id="GO:0005524">
    <property type="term" value="F:ATP binding"/>
    <property type="evidence" value="ECO:0007669"/>
    <property type="project" value="UniProtKB-KW"/>
</dbReference>
<dbReference type="PROSITE" id="PS51986">
    <property type="entry name" value="GS_BETA_GRASP"/>
    <property type="match status" value="1"/>
</dbReference>
<accession>A0A9X4SCK9</accession>